<gene>
    <name evidence="1" type="ORF">ALP36_02002</name>
</gene>
<reference evidence="1 2" key="1">
    <citation type="submission" date="2018-08" db="EMBL/GenBank/DDBJ databases">
        <title>Recombination of ecologically and evolutionarily significant loci maintains genetic cohesion in the Pseudomonas syringae species complex.</title>
        <authorList>
            <person name="Dillon M."/>
            <person name="Thakur S."/>
            <person name="Almeida R.N.D."/>
            <person name="Weir B.S."/>
            <person name="Guttman D.S."/>
        </authorList>
    </citation>
    <scope>NUCLEOTIDE SEQUENCE [LARGE SCALE GENOMIC DNA]</scope>
    <source>
        <strain evidence="1 2">ICMP 9829</strain>
    </source>
</reference>
<sequence length="154" mass="17744">MKKGNHEFYILLKDIESSRFAYTGPMETHLLNDWYGAADARDVVALDVRPKDLQAECRFLLDSRWVEVEPADLVDEPIDRANHYFGKLPAYASDTDRSKVINIVCRDCCKVRWAILNKPFPGFERLKTAGMAEYRAICLKCGYSATDNYNWSRP</sequence>
<dbReference type="AlphaFoldDB" id="A0A3M4UFS6"/>
<organism evidence="1 2">
    <name type="scientific">Pseudomonas syringae pv. coriandricola</name>
    <dbReference type="NCBI Taxonomy" id="264453"/>
    <lineage>
        <taxon>Bacteria</taxon>
        <taxon>Pseudomonadati</taxon>
        <taxon>Pseudomonadota</taxon>
        <taxon>Gammaproteobacteria</taxon>
        <taxon>Pseudomonadales</taxon>
        <taxon>Pseudomonadaceae</taxon>
        <taxon>Pseudomonas</taxon>
    </lineage>
</organism>
<comment type="caution">
    <text evidence="1">The sequence shown here is derived from an EMBL/GenBank/DDBJ whole genome shotgun (WGS) entry which is preliminary data.</text>
</comment>
<evidence type="ECO:0000313" key="1">
    <source>
        <dbReference type="EMBL" id="RMU08278.1"/>
    </source>
</evidence>
<name>A0A3M4UFS6_9PSED</name>
<dbReference type="Proteomes" id="UP000274212">
    <property type="component" value="Unassembled WGS sequence"/>
</dbReference>
<accession>A0A3M4UFS6</accession>
<dbReference type="EMBL" id="RBTT01000186">
    <property type="protein sequence ID" value="RMU08278.1"/>
    <property type="molecule type" value="Genomic_DNA"/>
</dbReference>
<dbReference type="RefSeq" id="WP_122285570.1">
    <property type="nucleotide sequence ID" value="NZ_RBRV01000017.1"/>
</dbReference>
<protein>
    <submittedName>
        <fullName evidence="1">Uncharacterized protein</fullName>
    </submittedName>
</protein>
<evidence type="ECO:0000313" key="2">
    <source>
        <dbReference type="Proteomes" id="UP000274212"/>
    </source>
</evidence>
<proteinExistence type="predicted"/>